<feature type="transmembrane region" description="Helical" evidence="7">
    <location>
        <begin position="159"/>
        <end position="176"/>
    </location>
</feature>
<evidence type="ECO:0000313" key="10">
    <source>
        <dbReference type="Proteomes" id="UP001501442"/>
    </source>
</evidence>
<feature type="transmembrane region" description="Helical" evidence="7">
    <location>
        <begin position="99"/>
        <end position="121"/>
    </location>
</feature>
<evidence type="ECO:0000256" key="6">
    <source>
        <dbReference type="ARBA" id="ARBA00023136"/>
    </source>
</evidence>
<name>A0ABP8UAQ6_9ACTN</name>
<keyword evidence="5 7" id="KW-1133">Transmembrane helix</keyword>
<feature type="transmembrane region" description="Helical" evidence="7">
    <location>
        <begin position="215"/>
        <end position="241"/>
    </location>
</feature>
<dbReference type="InterPro" id="IPR050366">
    <property type="entry name" value="BP-dependent_transpt_permease"/>
</dbReference>
<keyword evidence="3" id="KW-1003">Cell membrane</keyword>
<dbReference type="InterPro" id="IPR000515">
    <property type="entry name" value="MetI-like"/>
</dbReference>
<accession>A0ABP8UAQ6</accession>
<dbReference type="Gene3D" id="1.10.3720.10">
    <property type="entry name" value="MetI-like"/>
    <property type="match status" value="1"/>
</dbReference>
<dbReference type="PROSITE" id="PS50928">
    <property type="entry name" value="ABC_TM1"/>
    <property type="match status" value="1"/>
</dbReference>
<keyword evidence="10" id="KW-1185">Reference proteome</keyword>
<evidence type="ECO:0000259" key="8">
    <source>
        <dbReference type="PROSITE" id="PS50928"/>
    </source>
</evidence>
<feature type="transmembrane region" description="Helical" evidence="7">
    <location>
        <begin position="36"/>
        <end position="57"/>
    </location>
</feature>
<evidence type="ECO:0000256" key="5">
    <source>
        <dbReference type="ARBA" id="ARBA00022989"/>
    </source>
</evidence>
<sequence length="293" mass="31045">MADVQPASAAVAVPEARRRLNPTLARYLSAFRTPKGMTGLAILLLLGLAALLAPVLFPGGYDRQGRASLTGMSADHIFGVDEYGRDIFVRSIYGLRIDLSLILTAVPLCMVIGTLLGLSGAISERLGAAVQRVLDVILGFPGLILGICLVAVLRPGWPALFLTILITGLPSTGRLARSAWLSQQNREYVLAARVLGVSRRQLLLRHVLPNAMDAIVVNGAVWMVVGVYIEAGLSIVGLGVQPPTPSLGVLLNNGLRFITQSSTYIVGPALLILLLAVGFGLVSDALNEAVNRR</sequence>
<evidence type="ECO:0000256" key="3">
    <source>
        <dbReference type="ARBA" id="ARBA00022475"/>
    </source>
</evidence>
<dbReference type="Pfam" id="PF00528">
    <property type="entry name" value="BPD_transp_1"/>
    <property type="match status" value="1"/>
</dbReference>
<comment type="caution">
    <text evidence="9">The sequence shown here is derived from an EMBL/GenBank/DDBJ whole genome shotgun (WGS) entry which is preliminary data.</text>
</comment>
<dbReference type="EMBL" id="BAABHK010000005">
    <property type="protein sequence ID" value="GAA4627884.1"/>
    <property type="molecule type" value="Genomic_DNA"/>
</dbReference>
<keyword evidence="4 7" id="KW-0812">Transmembrane</keyword>
<comment type="subcellular location">
    <subcellularLocation>
        <location evidence="1 7">Cell membrane</location>
        <topology evidence="1 7">Multi-pass membrane protein</topology>
    </subcellularLocation>
</comment>
<keyword evidence="2 7" id="KW-0813">Transport</keyword>
<dbReference type="PANTHER" id="PTHR43386">
    <property type="entry name" value="OLIGOPEPTIDE TRANSPORT SYSTEM PERMEASE PROTEIN APPC"/>
    <property type="match status" value="1"/>
</dbReference>
<dbReference type="CDD" id="cd06261">
    <property type="entry name" value="TM_PBP2"/>
    <property type="match status" value="1"/>
</dbReference>
<feature type="domain" description="ABC transmembrane type-1" evidence="8">
    <location>
        <begin position="95"/>
        <end position="283"/>
    </location>
</feature>
<evidence type="ECO:0000256" key="2">
    <source>
        <dbReference type="ARBA" id="ARBA00022448"/>
    </source>
</evidence>
<dbReference type="PANTHER" id="PTHR43386:SF1">
    <property type="entry name" value="D,D-DIPEPTIDE TRANSPORT SYSTEM PERMEASE PROTEIN DDPC-RELATED"/>
    <property type="match status" value="1"/>
</dbReference>
<reference evidence="10" key="1">
    <citation type="journal article" date="2019" name="Int. J. Syst. Evol. Microbiol.">
        <title>The Global Catalogue of Microorganisms (GCM) 10K type strain sequencing project: providing services to taxonomists for standard genome sequencing and annotation.</title>
        <authorList>
            <consortium name="The Broad Institute Genomics Platform"/>
            <consortium name="The Broad Institute Genome Sequencing Center for Infectious Disease"/>
            <person name="Wu L."/>
            <person name="Ma J."/>
        </authorList>
    </citation>
    <scope>NUCLEOTIDE SEQUENCE [LARGE SCALE GENOMIC DNA]</scope>
    <source>
        <strain evidence="10">JCM 17939</strain>
    </source>
</reference>
<evidence type="ECO:0000256" key="1">
    <source>
        <dbReference type="ARBA" id="ARBA00004651"/>
    </source>
</evidence>
<protein>
    <submittedName>
        <fullName evidence="9">ABC transporter permease</fullName>
    </submittedName>
</protein>
<organism evidence="9 10">
    <name type="scientific">Actinoallomurus vinaceus</name>
    <dbReference type="NCBI Taxonomy" id="1080074"/>
    <lineage>
        <taxon>Bacteria</taxon>
        <taxon>Bacillati</taxon>
        <taxon>Actinomycetota</taxon>
        <taxon>Actinomycetes</taxon>
        <taxon>Streptosporangiales</taxon>
        <taxon>Thermomonosporaceae</taxon>
        <taxon>Actinoallomurus</taxon>
    </lineage>
</organism>
<dbReference type="InterPro" id="IPR035906">
    <property type="entry name" value="MetI-like_sf"/>
</dbReference>
<feature type="transmembrane region" description="Helical" evidence="7">
    <location>
        <begin position="261"/>
        <end position="283"/>
    </location>
</feature>
<evidence type="ECO:0000256" key="7">
    <source>
        <dbReference type="RuleBase" id="RU363032"/>
    </source>
</evidence>
<gene>
    <name evidence="9" type="ORF">GCM10023196_041970</name>
</gene>
<keyword evidence="6 7" id="KW-0472">Membrane</keyword>
<dbReference type="RefSeq" id="WP_345432605.1">
    <property type="nucleotide sequence ID" value="NZ_BAABHK010000005.1"/>
</dbReference>
<feature type="transmembrane region" description="Helical" evidence="7">
    <location>
        <begin position="133"/>
        <end position="153"/>
    </location>
</feature>
<dbReference type="Proteomes" id="UP001501442">
    <property type="component" value="Unassembled WGS sequence"/>
</dbReference>
<evidence type="ECO:0000256" key="4">
    <source>
        <dbReference type="ARBA" id="ARBA00022692"/>
    </source>
</evidence>
<comment type="similarity">
    <text evidence="7">Belongs to the binding-protein-dependent transport system permease family.</text>
</comment>
<proteinExistence type="inferred from homology"/>
<dbReference type="SUPFAM" id="SSF161098">
    <property type="entry name" value="MetI-like"/>
    <property type="match status" value="1"/>
</dbReference>
<evidence type="ECO:0000313" key="9">
    <source>
        <dbReference type="EMBL" id="GAA4627884.1"/>
    </source>
</evidence>